<accession>Q7LZ03</accession>
<dbReference type="GO" id="GO:0044423">
    <property type="term" value="C:virion component"/>
    <property type="evidence" value="ECO:0007669"/>
    <property type="project" value="UniProtKB-KW"/>
</dbReference>
<evidence type="ECO:0000256" key="5">
    <source>
        <dbReference type="ARBA" id="ARBA00022844"/>
    </source>
</evidence>
<keyword evidence="5" id="KW-0946">Virion</keyword>
<evidence type="ECO:0000256" key="4">
    <source>
        <dbReference type="ARBA" id="ARBA00022562"/>
    </source>
</evidence>
<proteinExistence type="predicted"/>
<sequence>MEEAPRRRPGGTQEIAGIFQFYEDWECWDYVSQRVPDEILQRWLAMLTNQRLRRLVITEAQKWVWRNPKAPVRKNCGCRACNPGWGSQVRTVDL</sequence>
<evidence type="ECO:0000256" key="1">
    <source>
        <dbReference type="ARBA" id="ARBA00004147"/>
    </source>
</evidence>
<dbReference type="PIR" id="JQ1164">
    <property type="entry name" value="JQ1164"/>
</dbReference>
<protein>
    <recommendedName>
        <fullName evidence="3">Probable Vpr-like protein</fullName>
    </recommendedName>
    <alternativeName>
        <fullName evidence="8">Protein S</fullName>
    </alternativeName>
    <alternativeName>
        <fullName evidence="9">Protein Tat</fullName>
    </alternativeName>
</protein>
<comment type="function">
    <text evidence="7">Seems to function as a Vpr-like protein, since it mediates host cell cycle arrest in G2 phase. Cell cycle arrest creates a favorable environment for maximizing viral expression and production.</text>
</comment>
<evidence type="ECO:0000256" key="6">
    <source>
        <dbReference type="ARBA" id="ARBA00023306"/>
    </source>
</evidence>
<evidence type="ECO:0000256" key="7">
    <source>
        <dbReference type="ARBA" id="ARBA00025242"/>
    </source>
</evidence>
<name>Q7LZ03_9RETR</name>
<evidence type="ECO:0000256" key="3">
    <source>
        <dbReference type="ARBA" id="ARBA00015077"/>
    </source>
</evidence>
<keyword evidence="6" id="KW-0131">Cell cycle</keyword>
<keyword evidence="4" id="KW-1048">Host nucleus</keyword>
<dbReference type="InterPro" id="IPR004247">
    <property type="entry name" value="Lentiviral_Vpr-like"/>
</dbReference>
<evidence type="ECO:0000256" key="8">
    <source>
        <dbReference type="ARBA" id="ARBA00030533"/>
    </source>
</evidence>
<evidence type="ECO:0000256" key="9">
    <source>
        <dbReference type="ARBA" id="ARBA00032894"/>
    </source>
</evidence>
<dbReference type="GO" id="GO:0042025">
    <property type="term" value="C:host cell nucleus"/>
    <property type="evidence" value="ECO:0007669"/>
    <property type="project" value="UniProtKB-SubCell"/>
</dbReference>
<dbReference type="Pfam" id="PF02998">
    <property type="entry name" value="Lentiviral_Tat"/>
    <property type="match status" value="1"/>
</dbReference>
<organism evidence="10">
    <name type="scientific">Visna-maedi virus</name>
    <dbReference type="NCBI Taxonomy" id="2169971"/>
    <lineage>
        <taxon>Viruses</taxon>
        <taxon>Riboviria</taxon>
        <taxon>Pararnavirae</taxon>
        <taxon>Artverviricota</taxon>
        <taxon>Revtraviricetes</taxon>
        <taxon>Ortervirales</taxon>
        <taxon>Retroviridae</taxon>
        <taxon>Orthoretrovirinae</taxon>
        <taxon>Lentivirus</taxon>
        <taxon>Lentivirus ovivismae</taxon>
    </lineage>
</organism>
<evidence type="ECO:0000256" key="2">
    <source>
        <dbReference type="ARBA" id="ARBA00004328"/>
    </source>
</evidence>
<reference evidence="10" key="1">
    <citation type="journal article" date="1991" name="J. Gen. Virol.">
        <title>Nucleotide sequence of EV1, a British isolate of maedi-visna virus.</title>
        <authorList>
            <person name="Sargan D.R."/>
            <person name="Bennet I.D."/>
            <person name="Cousens C."/>
            <person name="Roy D.J."/>
            <person name="Blacklaws B.A."/>
            <person name="Dalziel R.G."/>
            <person name="Watt N.J."/>
            <person name="McConnell I."/>
        </authorList>
    </citation>
    <scope>NUCLEOTIDE SEQUENCE</scope>
</reference>
<evidence type="ECO:0000313" key="10">
    <source>
        <dbReference type="PIR" id="JQ1164"/>
    </source>
</evidence>
<comment type="subcellular location">
    <subcellularLocation>
        <location evidence="1">Host nucleus</location>
    </subcellularLocation>
    <subcellularLocation>
        <location evidence="2">Virion</location>
    </subcellularLocation>
</comment>